<evidence type="ECO:0000256" key="2">
    <source>
        <dbReference type="SAM" id="MobiDB-lite"/>
    </source>
</evidence>
<feature type="compositionally biased region" description="Polar residues" evidence="2">
    <location>
        <begin position="1"/>
        <end position="10"/>
    </location>
</feature>
<dbReference type="Gramene" id="ONK75590">
    <property type="protein sequence ID" value="ONK75590"/>
    <property type="gene ID" value="A4U43_C03F18500"/>
</dbReference>
<evidence type="ECO:0000256" key="1">
    <source>
        <dbReference type="SAM" id="Coils"/>
    </source>
</evidence>
<feature type="coiled-coil region" evidence="1">
    <location>
        <begin position="38"/>
        <end position="65"/>
    </location>
</feature>
<proteinExistence type="predicted"/>
<evidence type="ECO:0000313" key="4">
    <source>
        <dbReference type="Proteomes" id="UP000243459"/>
    </source>
</evidence>
<accession>A0A5P1FG98</accession>
<organism evidence="3 4">
    <name type="scientific">Asparagus officinalis</name>
    <name type="common">Garden asparagus</name>
    <dbReference type="NCBI Taxonomy" id="4686"/>
    <lineage>
        <taxon>Eukaryota</taxon>
        <taxon>Viridiplantae</taxon>
        <taxon>Streptophyta</taxon>
        <taxon>Embryophyta</taxon>
        <taxon>Tracheophyta</taxon>
        <taxon>Spermatophyta</taxon>
        <taxon>Magnoliopsida</taxon>
        <taxon>Liliopsida</taxon>
        <taxon>Asparagales</taxon>
        <taxon>Asparagaceae</taxon>
        <taxon>Asparagoideae</taxon>
        <taxon>Asparagus</taxon>
    </lineage>
</organism>
<keyword evidence="4" id="KW-1185">Reference proteome</keyword>
<reference evidence="4" key="1">
    <citation type="journal article" date="2017" name="Nat. Commun.">
        <title>The asparagus genome sheds light on the origin and evolution of a young Y chromosome.</title>
        <authorList>
            <person name="Harkess A."/>
            <person name="Zhou J."/>
            <person name="Xu C."/>
            <person name="Bowers J.E."/>
            <person name="Van der Hulst R."/>
            <person name="Ayyampalayam S."/>
            <person name="Mercati F."/>
            <person name="Riccardi P."/>
            <person name="McKain M.R."/>
            <person name="Kakrana A."/>
            <person name="Tang H."/>
            <person name="Ray J."/>
            <person name="Groenendijk J."/>
            <person name="Arikit S."/>
            <person name="Mathioni S.M."/>
            <person name="Nakano M."/>
            <person name="Shan H."/>
            <person name="Telgmann-Rauber A."/>
            <person name="Kanno A."/>
            <person name="Yue Z."/>
            <person name="Chen H."/>
            <person name="Li W."/>
            <person name="Chen Y."/>
            <person name="Xu X."/>
            <person name="Zhang Y."/>
            <person name="Luo S."/>
            <person name="Chen H."/>
            <person name="Gao J."/>
            <person name="Mao Z."/>
            <person name="Pires J.C."/>
            <person name="Luo M."/>
            <person name="Kudrna D."/>
            <person name="Wing R.A."/>
            <person name="Meyers B.C."/>
            <person name="Yi K."/>
            <person name="Kong H."/>
            <person name="Lavrijsen P."/>
            <person name="Sunseri F."/>
            <person name="Falavigna A."/>
            <person name="Ye Y."/>
            <person name="Leebens-Mack J.H."/>
            <person name="Chen G."/>
        </authorList>
    </citation>
    <scope>NUCLEOTIDE SEQUENCE [LARGE SCALE GENOMIC DNA]</scope>
    <source>
        <strain evidence="4">cv. DH0086</strain>
    </source>
</reference>
<sequence>MGSDYISQASRRGYFPDGRQKGRLRAGCRDAAPDASEVDRLRLELEESENKDRRMEEALQEMDHAIALVEMEKEVATHARFESTAFGNWRLSSLGRVPEFDKLASIEVCCRHQRVD</sequence>
<protein>
    <submittedName>
        <fullName evidence="3">Uncharacterized protein</fullName>
    </submittedName>
</protein>
<dbReference type="EMBL" id="CM007383">
    <property type="protein sequence ID" value="ONK75590.1"/>
    <property type="molecule type" value="Genomic_DNA"/>
</dbReference>
<dbReference type="Proteomes" id="UP000243459">
    <property type="component" value="Chromosome 3"/>
</dbReference>
<feature type="region of interest" description="Disordered" evidence="2">
    <location>
        <begin position="1"/>
        <end position="31"/>
    </location>
</feature>
<name>A0A5P1FG98_ASPOF</name>
<gene>
    <name evidence="3" type="ORF">A4U43_C03F18500</name>
</gene>
<dbReference type="AlphaFoldDB" id="A0A5P1FG98"/>
<evidence type="ECO:0000313" key="3">
    <source>
        <dbReference type="EMBL" id="ONK75590.1"/>
    </source>
</evidence>
<keyword evidence="1" id="KW-0175">Coiled coil</keyword>